<feature type="domain" description="Peptidoglycan recognition protein family" evidence="4">
    <location>
        <begin position="194"/>
        <end position="354"/>
    </location>
</feature>
<dbReference type="GO" id="GO:0009253">
    <property type="term" value="P:peptidoglycan catabolic process"/>
    <property type="evidence" value="ECO:0007669"/>
    <property type="project" value="InterPro"/>
</dbReference>
<evidence type="ECO:0008006" key="7">
    <source>
        <dbReference type="Google" id="ProtNLM"/>
    </source>
</evidence>
<dbReference type="PANTHER" id="PTHR11022:SF41">
    <property type="entry name" value="PEPTIDOGLYCAN-RECOGNITION PROTEIN LC-RELATED"/>
    <property type="match status" value="1"/>
</dbReference>
<dbReference type="InterPro" id="IPR002502">
    <property type="entry name" value="Amidase_domain"/>
</dbReference>
<reference evidence="5" key="1">
    <citation type="submission" date="2019-09" db="EMBL/GenBank/DDBJ databases">
        <authorList>
            <person name="Li J."/>
        </authorList>
    </citation>
    <scope>NUCLEOTIDE SEQUENCE [LARGE SCALE GENOMIC DNA]</scope>
    <source>
        <strain evidence="5">JCM 14732</strain>
    </source>
</reference>
<dbReference type="Proteomes" id="UP000380867">
    <property type="component" value="Unassembled WGS sequence"/>
</dbReference>
<dbReference type="PANTHER" id="PTHR11022">
    <property type="entry name" value="PEPTIDOGLYCAN RECOGNITION PROTEIN"/>
    <property type="match status" value="1"/>
</dbReference>
<evidence type="ECO:0000259" key="3">
    <source>
        <dbReference type="SMART" id="SM00644"/>
    </source>
</evidence>
<dbReference type="Gene3D" id="3.40.80.10">
    <property type="entry name" value="Peptidoglycan recognition protein-like"/>
    <property type="match status" value="1"/>
</dbReference>
<organism evidence="5 6">
    <name type="scientific">Aeromicrobium ginsengisoli</name>
    <dbReference type="NCBI Taxonomy" id="363867"/>
    <lineage>
        <taxon>Bacteria</taxon>
        <taxon>Bacillati</taxon>
        <taxon>Actinomycetota</taxon>
        <taxon>Actinomycetes</taxon>
        <taxon>Propionibacteriales</taxon>
        <taxon>Nocardioidaceae</taxon>
        <taxon>Aeromicrobium</taxon>
    </lineage>
</organism>
<dbReference type="OrthoDB" id="9773852at2"/>
<dbReference type="InterPro" id="IPR015510">
    <property type="entry name" value="PGRP"/>
</dbReference>
<dbReference type="AlphaFoldDB" id="A0A5M4FE61"/>
<dbReference type="CDD" id="cd06583">
    <property type="entry name" value="PGRP"/>
    <property type="match status" value="1"/>
</dbReference>
<proteinExistence type="inferred from homology"/>
<dbReference type="SMART" id="SM00644">
    <property type="entry name" value="Ami_2"/>
    <property type="match status" value="1"/>
</dbReference>
<dbReference type="EMBL" id="SDPQ02000002">
    <property type="protein sequence ID" value="KAA1397519.1"/>
    <property type="molecule type" value="Genomic_DNA"/>
</dbReference>
<comment type="caution">
    <text evidence="5">The sequence shown here is derived from an EMBL/GenBank/DDBJ whole genome shotgun (WGS) entry which is preliminary data.</text>
</comment>
<protein>
    <recommendedName>
        <fullName evidence="7">Peptidoglycan recognition protein family domain-containing protein</fullName>
    </recommendedName>
</protein>
<dbReference type="InterPro" id="IPR036505">
    <property type="entry name" value="Amidase/PGRP_sf"/>
</dbReference>
<dbReference type="GO" id="GO:0008270">
    <property type="term" value="F:zinc ion binding"/>
    <property type="evidence" value="ECO:0007669"/>
    <property type="project" value="InterPro"/>
</dbReference>
<accession>A0A5M4FE61</accession>
<dbReference type="SMART" id="SM00701">
    <property type="entry name" value="PGRP"/>
    <property type="match status" value="1"/>
</dbReference>
<keyword evidence="2" id="KW-0732">Signal</keyword>
<comment type="similarity">
    <text evidence="1">Belongs to the N-acetylmuramoyl-L-alanine amidase 2 family.</text>
</comment>
<sequence>MRPFISGTIAALAVLATISAPAHAEDTQARPKADPVDIATTRVPAVSDTVAQAAERADDDAADLVAQLPARRTDDFGLVGVTWARGFDDRGMTVQVRLRTDGAWAGWEELDVESDEGEGGRDGTEPLWAGSADGVAVRVTSPTGQRPSGLTVSTIDPGSTPAQAVTASNAFYDAAGDDAVTTVADGSPTYTPKPAIISRSAWGAKKNTYCDAPRTGSETRGVVVHHTAGTNTYTKAQSAGIVRAVQAYHMSGRDWCDIGYNFLVDKYGQIFEGRNGGVDKPVRGAHAGNKSVNTYTMGVSMMGTFTSTQPTDATKDAMVKLIGWRLGTTFHAAKGKYTLGGVVLDRIAGHRDVVSTACPGQAAYEWLSASGGLRDRVEDYIANYTSPIKTKVIAMGRATTGPVYVGEYPFTTSPTGRKARLGRLDMYSTTTYGTFSVGGSFRDGYNASGAQAGRLGVPIANHQSTPVSSVTLQRFARGTVYRVQRGSVGVPYFLYGKIEDRYVAIGEATSSLGAPRSSMSRLSNGAYRAYFAHGSIVQHTNGVVSVYPT</sequence>
<dbReference type="GO" id="GO:0008745">
    <property type="term" value="F:N-acetylmuramoyl-L-alanine amidase activity"/>
    <property type="evidence" value="ECO:0007669"/>
    <property type="project" value="InterPro"/>
</dbReference>
<evidence type="ECO:0000256" key="1">
    <source>
        <dbReference type="ARBA" id="ARBA00007553"/>
    </source>
</evidence>
<name>A0A5M4FE61_9ACTN</name>
<feature type="domain" description="N-acetylmuramoyl-L-alanine amidase" evidence="3">
    <location>
        <begin position="207"/>
        <end position="360"/>
    </location>
</feature>
<keyword evidence="6" id="KW-1185">Reference proteome</keyword>
<evidence type="ECO:0000313" key="5">
    <source>
        <dbReference type="EMBL" id="KAA1397519.1"/>
    </source>
</evidence>
<dbReference type="RefSeq" id="WP_149688970.1">
    <property type="nucleotide sequence ID" value="NZ_SDPQ02000002.1"/>
</dbReference>
<evidence type="ECO:0000259" key="4">
    <source>
        <dbReference type="SMART" id="SM00701"/>
    </source>
</evidence>
<dbReference type="InterPro" id="IPR006619">
    <property type="entry name" value="PGRP_domain_met/bac"/>
</dbReference>
<dbReference type="SUPFAM" id="SSF55846">
    <property type="entry name" value="N-acetylmuramoyl-L-alanine amidase-like"/>
    <property type="match status" value="1"/>
</dbReference>
<evidence type="ECO:0000256" key="2">
    <source>
        <dbReference type="SAM" id="SignalP"/>
    </source>
</evidence>
<gene>
    <name evidence="5" type="ORF">ESP70_009085</name>
</gene>
<evidence type="ECO:0000313" key="6">
    <source>
        <dbReference type="Proteomes" id="UP000380867"/>
    </source>
</evidence>
<dbReference type="Pfam" id="PF01510">
    <property type="entry name" value="Amidase_2"/>
    <property type="match status" value="1"/>
</dbReference>
<feature type="chain" id="PRO_5024358751" description="Peptidoglycan recognition protein family domain-containing protein" evidence="2">
    <location>
        <begin position="25"/>
        <end position="549"/>
    </location>
</feature>
<feature type="signal peptide" evidence="2">
    <location>
        <begin position="1"/>
        <end position="24"/>
    </location>
</feature>